<keyword evidence="2" id="KW-0539">Nucleus</keyword>
<evidence type="ECO:0000313" key="4">
    <source>
        <dbReference type="EMBL" id="KIM99769.1"/>
    </source>
</evidence>
<dbReference type="Pfam" id="PF00172">
    <property type="entry name" value="Zn_clus"/>
    <property type="match status" value="1"/>
</dbReference>
<dbReference type="SUPFAM" id="SSF57701">
    <property type="entry name" value="Zn2/Cys6 DNA-binding domain"/>
    <property type="match status" value="1"/>
</dbReference>
<dbReference type="AlphaFoldDB" id="A0A0C3H931"/>
<dbReference type="Pfam" id="PF11951">
    <property type="entry name" value="Fungal_trans_2"/>
    <property type="match status" value="1"/>
</dbReference>
<dbReference type="EMBL" id="KN832878">
    <property type="protein sequence ID" value="KIM99769.1"/>
    <property type="molecule type" value="Genomic_DNA"/>
</dbReference>
<dbReference type="GO" id="GO:0000981">
    <property type="term" value="F:DNA-binding transcription factor activity, RNA polymerase II-specific"/>
    <property type="evidence" value="ECO:0007669"/>
    <property type="project" value="InterPro"/>
</dbReference>
<dbReference type="InterPro" id="IPR001138">
    <property type="entry name" value="Zn2Cys6_DnaBD"/>
</dbReference>
<name>A0A0C3H931_OIDMZ</name>
<dbReference type="PROSITE" id="PS50048">
    <property type="entry name" value="ZN2_CY6_FUNGAL_2"/>
    <property type="match status" value="1"/>
</dbReference>
<evidence type="ECO:0000259" key="3">
    <source>
        <dbReference type="PROSITE" id="PS50048"/>
    </source>
</evidence>
<dbReference type="InterPro" id="IPR036864">
    <property type="entry name" value="Zn2-C6_fun-type_DNA-bd_sf"/>
</dbReference>
<dbReference type="InterPro" id="IPR021858">
    <property type="entry name" value="Fun_TF"/>
</dbReference>
<dbReference type="PANTHER" id="PTHR37534:SF46">
    <property type="entry name" value="ZN(II)2CYS6 TRANSCRIPTION FACTOR (EUROFUNG)"/>
    <property type="match status" value="1"/>
</dbReference>
<dbReference type="PROSITE" id="PS00463">
    <property type="entry name" value="ZN2_CY6_FUNGAL_1"/>
    <property type="match status" value="1"/>
</dbReference>
<protein>
    <recommendedName>
        <fullName evidence="3">Zn(2)-C6 fungal-type domain-containing protein</fullName>
    </recommendedName>
</protein>
<keyword evidence="5" id="KW-1185">Reference proteome</keyword>
<sequence>MKCKARRQKTFTGCWDCRYRKIKCDEATPECTPCRHRGFSCGGYRPILVWVAPNQKYDPGKRRVLNSHLTWQGHQNFDPATVDNLIAQCDDFQGFHSHTSMSAGPFSVFHFVNIPTLQPPPSDKIILGEGFQDRELNNSADFLFNHYSTHIAPMMMPFQDRRNPWKSCYPLMARSGKSCAQRSLLHAMLAQAAGNLALMGCQKEVMSVLTLRHYTLAISELRKALCDPMDFCLVYGGQSRQWKLHFNGAWNFITSRGTRKPWQYSEQSWLTAQSLCLLKIRYDTMPTPAATAEQDCVHDNTRRIVASVSSRPDFGFTAGATSELMWCIDETTQLASKIYQDGLRLHQPVVDEHYHRLLACSLPDSQGDLILQLHHQIFQLGAIIYFHRSVLDSPPHALAAFLDNLLAHVKTYRGCGGGYVTVWPVFMAAVEAYQERHLEGFREWLSDCDKMGVANRKDIREVIESVWQRRQLIWQERGASTSLGNLTIDWRRVMGERGFEVLLV</sequence>
<dbReference type="PANTHER" id="PTHR37534">
    <property type="entry name" value="TRANSCRIPTIONAL ACTIVATOR PROTEIN UGA3"/>
    <property type="match status" value="1"/>
</dbReference>
<dbReference type="HOGENOM" id="CLU_009030_4_0_1"/>
<evidence type="ECO:0000256" key="2">
    <source>
        <dbReference type="ARBA" id="ARBA00023242"/>
    </source>
</evidence>
<reference evidence="5" key="2">
    <citation type="submission" date="2015-01" db="EMBL/GenBank/DDBJ databases">
        <title>Evolutionary Origins and Diversification of the Mycorrhizal Mutualists.</title>
        <authorList>
            <consortium name="DOE Joint Genome Institute"/>
            <consortium name="Mycorrhizal Genomics Consortium"/>
            <person name="Kohler A."/>
            <person name="Kuo A."/>
            <person name="Nagy L.G."/>
            <person name="Floudas D."/>
            <person name="Copeland A."/>
            <person name="Barry K.W."/>
            <person name="Cichocki N."/>
            <person name="Veneault-Fourrey C."/>
            <person name="LaButti K."/>
            <person name="Lindquist E.A."/>
            <person name="Lipzen A."/>
            <person name="Lundell T."/>
            <person name="Morin E."/>
            <person name="Murat C."/>
            <person name="Riley R."/>
            <person name="Ohm R."/>
            <person name="Sun H."/>
            <person name="Tunlid A."/>
            <person name="Henrissat B."/>
            <person name="Grigoriev I.V."/>
            <person name="Hibbett D.S."/>
            <person name="Martin F."/>
        </authorList>
    </citation>
    <scope>NUCLEOTIDE SEQUENCE [LARGE SCALE GENOMIC DNA]</scope>
    <source>
        <strain evidence="5">Zn</strain>
    </source>
</reference>
<accession>A0A0C3H931</accession>
<proteinExistence type="predicted"/>
<reference evidence="4 5" key="1">
    <citation type="submission" date="2014-04" db="EMBL/GenBank/DDBJ databases">
        <authorList>
            <consortium name="DOE Joint Genome Institute"/>
            <person name="Kuo A."/>
            <person name="Martino E."/>
            <person name="Perotto S."/>
            <person name="Kohler A."/>
            <person name="Nagy L.G."/>
            <person name="Floudas D."/>
            <person name="Copeland A."/>
            <person name="Barry K.W."/>
            <person name="Cichocki N."/>
            <person name="Veneault-Fourrey C."/>
            <person name="LaButti K."/>
            <person name="Lindquist E.A."/>
            <person name="Lipzen A."/>
            <person name="Lundell T."/>
            <person name="Morin E."/>
            <person name="Murat C."/>
            <person name="Sun H."/>
            <person name="Tunlid A."/>
            <person name="Henrissat B."/>
            <person name="Grigoriev I.V."/>
            <person name="Hibbett D.S."/>
            <person name="Martin F."/>
            <person name="Nordberg H.P."/>
            <person name="Cantor M.N."/>
            <person name="Hua S.X."/>
        </authorList>
    </citation>
    <scope>NUCLEOTIDE SEQUENCE [LARGE SCALE GENOMIC DNA]</scope>
    <source>
        <strain evidence="4 5">Zn</strain>
    </source>
</reference>
<dbReference type="GO" id="GO:0005634">
    <property type="term" value="C:nucleus"/>
    <property type="evidence" value="ECO:0007669"/>
    <property type="project" value="UniProtKB-SubCell"/>
</dbReference>
<feature type="domain" description="Zn(2)-C6 fungal-type" evidence="3">
    <location>
        <begin position="13"/>
        <end position="41"/>
    </location>
</feature>
<evidence type="ECO:0000313" key="5">
    <source>
        <dbReference type="Proteomes" id="UP000054321"/>
    </source>
</evidence>
<evidence type="ECO:0000256" key="1">
    <source>
        <dbReference type="ARBA" id="ARBA00004123"/>
    </source>
</evidence>
<dbReference type="OrthoDB" id="3477330at2759"/>
<dbReference type="InParanoid" id="A0A0C3H931"/>
<dbReference type="Proteomes" id="UP000054321">
    <property type="component" value="Unassembled WGS sequence"/>
</dbReference>
<comment type="subcellular location">
    <subcellularLocation>
        <location evidence="1">Nucleus</location>
    </subcellularLocation>
</comment>
<dbReference type="CDD" id="cd00067">
    <property type="entry name" value="GAL4"/>
    <property type="match status" value="1"/>
</dbReference>
<dbReference type="Gene3D" id="4.10.240.10">
    <property type="entry name" value="Zn(2)-C6 fungal-type DNA-binding domain"/>
    <property type="match status" value="1"/>
</dbReference>
<dbReference type="SMART" id="SM00066">
    <property type="entry name" value="GAL4"/>
    <property type="match status" value="1"/>
</dbReference>
<organism evidence="4 5">
    <name type="scientific">Oidiodendron maius (strain Zn)</name>
    <dbReference type="NCBI Taxonomy" id="913774"/>
    <lineage>
        <taxon>Eukaryota</taxon>
        <taxon>Fungi</taxon>
        <taxon>Dikarya</taxon>
        <taxon>Ascomycota</taxon>
        <taxon>Pezizomycotina</taxon>
        <taxon>Leotiomycetes</taxon>
        <taxon>Leotiomycetes incertae sedis</taxon>
        <taxon>Myxotrichaceae</taxon>
        <taxon>Oidiodendron</taxon>
    </lineage>
</organism>
<dbReference type="GO" id="GO:0008270">
    <property type="term" value="F:zinc ion binding"/>
    <property type="evidence" value="ECO:0007669"/>
    <property type="project" value="InterPro"/>
</dbReference>
<gene>
    <name evidence="4" type="ORF">OIDMADRAFT_181155</name>
</gene>
<dbReference type="STRING" id="913774.A0A0C3H931"/>